<dbReference type="AlphaFoldDB" id="A0A5A7PKE7"/>
<sequence>MPARVERVVRQSDFDHYTKNGSNKTMTSSRSREVYEVDLPKKYEVLSDLLESESIAPRINVAKFGEFSDEQRNKKDSTQLPTTKKRKACNRKRQRPKPRDSQLKHEALATQGCGIGGLLDKTIKHLPFSVDLLLVVDCCVCGHPRSVLRVAFVESTDQVSEICGSLTFAHYLNIDSTPSHSSNY</sequence>
<feature type="region of interest" description="Disordered" evidence="1">
    <location>
        <begin position="1"/>
        <end position="32"/>
    </location>
</feature>
<organism evidence="2 3">
    <name type="scientific">Striga asiatica</name>
    <name type="common">Asiatic witchweed</name>
    <name type="synonym">Buchnera asiatica</name>
    <dbReference type="NCBI Taxonomy" id="4170"/>
    <lineage>
        <taxon>Eukaryota</taxon>
        <taxon>Viridiplantae</taxon>
        <taxon>Streptophyta</taxon>
        <taxon>Embryophyta</taxon>
        <taxon>Tracheophyta</taxon>
        <taxon>Spermatophyta</taxon>
        <taxon>Magnoliopsida</taxon>
        <taxon>eudicotyledons</taxon>
        <taxon>Gunneridae</taxon>
        <taxon>Pentapetalae</taxon>
        <taxon>asterids</taxon>
        <taxon>lamiids</taxon>
        <taxon>Lamiales</taxon>
        <taxon>Orobanchaceae</taxon>
        <taxon>Buchnereae</taxon>
        <taxon>Striga</taxon>
    </lineage>
</organism>
<evidence type="ECO:0000313" key="2">
    <source>
        <dbReference type="EMBL" id="GER33118.1"/>
    </source>
</evidence>
<gene>
    <name evidence="2" type="ORF">STAS_09236</name>
</gene>
<feature type="compositionally biased region" description="Basic and acidic residues" evidence="1">
    <location>
        <begin position="1"/>
        <end position="18"/>
    </location>
</feature>
<feature type="non-terminal residue" evidence="2">
    <location>
        <position position="184"/>
    </location>
</feature>
<comment type="caution">
    <text evidence="2">The sequence shown here is derived from an EMBL/GenBank/DDBJ whole genome shotgun (WGS) entry which is preliminary data.</text>
</comment>
<dbReference type="Proteomes" id="UP000325081">
    <property type="component" value="Unassembled WGS sequence"/>
</dbReference>
<evidence type="ECO:0000313" key="3">
    <source>
        <dbReference type="Proteomes" id="UP000325081"/>
    </source>
</evidence>
<keyword evidence="3" id="KW-1185">Reference proteome</keyword>
<feature type="compositionally biased region" description="Basic residues" evidence="1">
    <location>
        <begin position="83"/>
        <end position="96"/>
    </location>
</feature>
<feature type="region of interest" description="Disordered" evidence="1">
    <location>
        <begin position="68"/>
        <end position="104"/>
    </location>
</feature>
<feature type="compositionally biased region" description="Polar residues" evidence="1">
    <location>
        <begin position="19"/>
        <end position="29"/>
    </location>
</feature>
<protein>
    <submittedName>
        <fullName evidence="2">Hepatocyte growth factor receptor</fullName>
    </submittedName>
</protein>
<reference evidence="3" key="1">
    <citation type="journal article" date="2019" name="Curr. Biol.">
        <title>Genome Sequence of Striga asiatica Provides Insight into the Evolution of Plant Parasitism.</title>
        <authorList>
            <person name="Yoshida S."/>
            <person name="Kim S."/>
            <person name="Wafula E.K."/>
            <person name="Tanskanen J."/>
            <person name="Kim Y.M."/>
            <person name="Honaas L."/>
            <person name="Yang Z."/>
            <person name="Spallek T."/>
            <person name="Conn C.E."/>
            <person name="Ichihashi Y."/>
            <person name="Cheong K."/>
            <person name="Cui S."/>
            <person name="Der J.P."/>
            <person name="Gundlach H."/>
            <person name="Jiao Y."/>
            <person name="Hori C."/>
            <person name="Ishida J.K."/>
            <person name="Kasahara H."/>
            <person name="Kiba T."/>
            <person name="Kim M.S."/>
            <person name="Koo N."/>
            <person name="Laohavisit A."/>
            <person name="Lee Y.H."/>
            <person name="Lumba S."/>
            <person name="McCourt P."/>
            <person name="Mortimer J.C."/>
            <person name="Mutuku J.M."/>
            <person name="Nomura T."/>
            <person name="Sasaki-Sekimoto Y."/>
            <person name="Seto Y."/>
            <person name="Wang Y."/>
            <person name="Wakatake T."/>
            <person name="Sakakibara H."/>
            <person name="Demura T."/>
            <person name="Yamaguchi S."/>
            <person name="Yoneyama K."/>
            <person name="Manabe R.I."/>
            <person name="Nelson D.C."/>
            <person name="Schulman A.H."/>
            <person name="Timko M.P."/>
            <person name="dePamphilis C.W."/>
            <person name="Choi D."/>
            <person name="Shirasu K."/>
        </authorList>
    </citation>
    <scope>NUCLEOTIDE SEQUENCE [LARGE SCALE GENOMIC DNA]</scope>
    <source>
        <strain evidence="3">cv. UVA1</strain>
    </source>
</reference>
<proteinExistence type="predicted"/>
<accession>A0A5A7PKE7</accession>
<evidence type="ECO:0000256" key="1">
    <source>
        <dbReference type="SAM" id="MobiDB-lite"/>
    </source>
</evidence>
<dbReference type="EMBL" id="BKCP01004672">
    <property type="protein sequence ID" value="GER33118.1"/>
    <property type="molecule type" value="Genomic_DNA"/>
</dbReference>
<name>A0A5A7PKE7_STRAF</name>
<keyword evidence="2" id="KW-0675">Receptor</keyword>